<dbReference type="GO" id="GO:0005524">
    <property type="term" value="F:ATP binding"/>
    <property type="evidence" value="ECO:0007669"/>
    <property type="project" value="UniProtKB-KW"/>
</dbReference>
<dbReference type="CDD" id="cd03230">
    <property type="entry name" value="ABC_DR_subfamily_A"/>
    <property type="match status" value="1"/>
</dbReference>
<dbReference type="AlphaFoldDB" id="A0A5Q2N600"/>
<dbReference type="InterPro" id="IPR003593">
    <property type="entry name" value="AAA+_ATPase"/>
</dbReference>
<dbReference type="InterPro" id="IPR027417">
    <property type="entry name" value="P-loop_NTPase"/>
</dbReference>
<sequence>MIEATGVSKSFGSLEALKKASLKVDKGSVYGIVGSNGAGKTTLLKILAGIYQQDQGEVRIGGEGVFENVKVKEKIQFIPDVLYFFAQHSIEDMAQYYRMIYPTWNEERYQLLFNVFQIDRKKKVTSLSKGMQRQVAFWLALSTMPEILILDEPLDGLDPVMRKKVKKLIIDDIVERELTVLISSHNLRELEDLCDHIGILHQGDLFLQRELDDLKKEIHKVQIAFQGDLPDGIMDQEGILYHEKRGSVSLFVVRGEQQEILQHFQQFQPLLLDLLPLTLDEIFIYEMGGMGYVVEELVAE</sequence>
<evidence type="ECO:0000256" key="3">
    <source>
        <dbReference type="ARBA" id="ARBA00022840"/>
    </source>
</evidence>
<dbReference type="Proteomes" id="UP000366051">
    <property type="component" value="Chromosome"/>
</dbReference>
<reference evidence="6" key="1">
    <citation type="submission" date="2019-11" db="EMBL/GenBank/DDBJ databases">
        <title>Genome sequence of Heliorestis convoluta strain HH, an alkaliphilic and minimalistic phototrophic bacterium from a soda lake in Egypt.</title>
        <authorList>
            <person name="Dewey E.D."/>
            <person name="Stokes L.M."/>
            <person name="Burchell B.M."/>
            <person name="Shaffer K.N."/>
            <person name="Huntington A.M."/>
            <person name="Baker J.M."/>
            <person name="Nadendla S."/>
            <person name="Giglio M.G."/>
            <person name="Touchman J.W."/>
            <person name="Blankenship R.E."/>
            <person name="Madigan M.T."/>
            <person name="Sattley W.M."/>
        </authorList>
    </citation>
    <scope>NUCLEOTIDE SEQUENCE [LARGE SCALE GENOMIC DNA]</scope>
    <source>
        <strain evidence="6">HH</strain>
    </source>
</reference>
<dbReference type="InterPro" id="IPR051782">
    <property type="entry name" value="ABC_Transporter_VariousFunc"/>
</dbReference>
<evidence type="ECO:0000313" key="6">
    <source>
        <dbReference type="Proteomes" id="UP000366051"/>
    </source>
</evidence>
<dbReference type="PROSITE" id="PS50893">
    <property type="entry name" value="ABC_TRANSPORTER_2"/>
    <property type="match status" value="1"/>
</dbReference>
<dbReference type="Pfam" id="PF00005">
    <property type="entry name" value="ABC_tran"/>
    <property type="match status" value="1"/>
</dbReference>
<dbReference type="Gene3D" id="3.40.50.300">
    <property type="entry name" value="P-loop containing nucleotide triphosphate hydrolases"/>
    <property type="match status" value="1"/>
</dbReference>
<organism evidence="5 6">
    <name type="scientific">Heliorestis convoluta</name>
    <dbReference type="NCBI Taxonomy" id="356322"/>
    <lineage>
        <taxon>Bacteria</taxon>
        <taxon>Bacillati</taxon>
        <taxon>Bacillota</taxon>
        <taxon>Clostridia</taxon>
        <taxon>Eubacteriales</taxon>
        <taxon>Heliobacteriaceae</taxon>
        <taxon>Heliorestis</taxon>
    </lineage>
</organism>
<name>A0A5Q2N600_9FIRM</name>
<proteinExistence type="predicted"/>
<keyword evidence="6" id="KW-1185">Reference proteome</keyword>
<evidence type="ECO:0000313" key="5">
    <source>
        <dbReference type="EMBL" id="QGG47995.1"/>
    </source>
</evidence>
<dbReference type="RefSeq" id="WP_153725271.1">
    <property type="nucleotide sequence ID" value="NZ_CP045875.1"/>
</dbReference>
<protein>
    <submittedName>
        <fullName evidence="5">ABC transporter ATP-binding protein</fullName>
    </submittedName>
</protein>
<evidence type="ECO:0000259" key="4">
    <source>
        <dbReference type="PROSITE" id="PS50893"/>
    </source>
</evidence>
<evidence type="ECO:0000256" key="1">
    <source>
        <dbReference type="ARBA" id="ARBA00022448"/>
    </source>
</evidence>
<dbReference type="SUPFAM" id="SSF52540">
    <property type="entry name" value="P-loop containing nucleoside triphosphate hydrolases"/>
    <property type="match status" value="1"/>
</dbReference>
<accession>A0A5Q2N600</accession>
<keyword evidence="3 5" id="KW-0067">ATP-binding</keyword>
<gene>
    <name evidence="5" type="ORF">FTV88_1897</name>
</gene>
<dbReference type="PANTHER" id="PTHR42939:SF1">
    <property type="entry name" value="ABC TRANSPORTER ATP-BINDING PROTEIN ALBC-RELATED"/>
    <property type="match status" value="1"/>
</dbReference>
<keyword evidence="1" id="KW-0813">Transport</keyword>
<dbReference type="KEGG" id="hcv:FTV88_1897"/>
<dbReference type="EMBL" id="CP045875">
    <property type="protein sequence ID" value="QGG47995.1"/>
    <property type="molecule type" value="Genomic_DNA"/>
</dbReference>
<feature type="domain" description="ABC transporter" evidence="4">
    <location>
        <begin position="2"/>
        <end position="227"/>
    </location>
</feature>
<dbReference type="GO" id="GO:0016887">
    <property type="term" value="F:ATP hydrolysis activity"/>
    <property type="evidence" value="ECO:0007669"/>
    <property type="project" value="InterPro"/>
</dbReference>
<dbReference type="OrthoDB" id="9804819at2"/>
<dbReference type="PANTHER" id="PTHR42939">
    <property type="entry name" value="ABC TRANSPORTER ATP-BINDING PROTEIN ALBC-RELATED"/>
    <property type="match status" value="1"/>
</dbReference>
<evidence type="ECO:0000256" key="2">
    <source>
        <dbReference type="ARBA" id="ARBA00022741"/>
    </source>
</evidence>
<dbReference type="InterPro" id="IPR003439">
    <property type="entry name" value="ABC_transporter-like_ATP-bd"/>
</dbReference>
<dbReference type="SMART" id="SM00382">
    <property type="entry name" value="AAA"/>
    <property type="match status" value="1"/>
</dbReference>
<keyword evidence="2" id="KW-0547">Nucleotide-binding</keyword>